<keyword evidence="8" id="KW-0966">Cell projection</keyword>
<feature type="repeat" description="TPR" evidence="11">
    <location>
        <begin position="342"/>
        <end position="375"/>
    </location>
</feature>
<dbReference type="InterPro" id="IPR037894">
    <property type="entry name" value="CS_DYX1C1"/>
</dbReference>
<dbReference type="PANTHER" id="PTHR46492:SF1">
    <property type="entry name" value="DYNEIN AXONEMAL ASSEMBLY FACTOR 4"/>
    <property type="match status" value="1"/>
</dbReference>
<dbReference type="PROSITE" id="PS51203">
    <property type="entry name" value="CS"/>
    <property type="match status" value="1"/>
</dbReference>
<accession>A0A7I8W5N3</accession>
<dbReference type="OrthoDB" id="348005at2759"/>
<feature type="coiled-coil region" evidence="12">
    <location>
        <begin position="109"/>
        <end position="183"/>
    </location>
</feature>
<dbReference type="InterPro" id="IPR007052">
    <property type="entry name" value="CS_dom"/>
</dbReference>
<dbReference type="GO" id="GO:0005634">
    <property type="term" value="C:nucleus"/>
    <property type="evidence" value="ECO:0007669"/>
    <property type="project" value="UniProtKB-SubCell"/>
</dbReference>
<dbReference type="Gene3D" id="2.60.40.790">
    <property type="match status" value="1"/>
</dbReference>
<evidence type="ECO:0000256" key="4">
    <source>
        <dbReference type="ARBA" id="ARBA00022737"/>
    </source>
</evidence>
<keyword evidence="3" id="KW-0963">Cytoplasm</keyword>
<protein>
    <recommendedName>
        <fullName evidence="10">Dynein axonemal assembly factor 4</fullName>
    </recommendedName>
</protein>
<evidence type="ECO:0000256" key="2">
    <source>
        <dbReference type="ARBA" id="ARBA00004487"/>
    </source>
</evidence>
<evidence type="ECO:0000256" key="8">
    <source>
        <dbReference type="ARBA" id="ARBA00023273"/>
    </source>
</evidence>
<evidence type="ECO:0000313" key="14">
    <source>
        <dbReference type="EMBL" id="CAD5122104.1"/>
    </source>
</evidence>
<dbReference type="SMART" id="SM00028">
    <property type="entry name" value="TPR"/>
    <property type="match status" value="3"/>
</dbReference>
<dbReference type="GO" id="GO:0120293">
    <property type="term" value="C:dynein axonemal particle"/>
    <property type="evidence" value="ECO:0007669"/>
    <property type="project" value="UniProtKB-SubCell"/>
</dbReference>
<dbReference type="GO" id="GO:0036159">
    <property type="term" value="P:inner dynein arm assembly"/>
    <property type="evidence" value="ECO:0007669"/>
    <property type="project" value="TreeGrafter"/>
</dbReference>
<feature type="coiled-coil region" evidence="12">
    <location>
        <begin position="235"/>
        <end position="262"/>
    </location>
</feature>
<dbReference type="InterPro" id="IPR019734">
    <property type="entry name" value="TPR_rpt"/>
</dbReference>
<dbReference type="SUPFAM" id="SSF48452">
    <property type="entry name" value="TPR-like"/>
    <property type="match status" value="1"/>
</dbReference>
<name>A0A7I8W5N3_9ANNE</name>
<dbReference type="GO" id="GO:0007399">
    <property type="term" value="P:nervous system development"/>
    <property type="evidence" value="ECO:0007669"/>
    <property type="project" value="UniProtKB-KW"/>
</dbReference>
<dbReference type="InterPro" id="IPR008978">
    <property type="entry name" value="HSP20-like_chaperone"/>
</dbReference>
<reference evidence="14 15" key="1">
    <citation type="submission" date="2020-08" db="EMBL/GenBank/DDBJ databases">
        <authorList>
            <person name="Hejnol A."/>
        </authorList>
    </citation>
    <scope>NUCLEOTIDE SEQUENCE [LARGE SCALE GENOMIC DNA]</scope>
</reference>
<evidence type="ECO:0000256" key="9">
    <source>
        <dbReference type="ARBA" id="ARBA00024190"/>
    </source>
</evidence>
<evidence type="ECO:0000256" key="6">
    <source>
        <dbReference type="ARBA" id="ARBA00022902"/>
    </source>
</evidence>
<dbReference type="InterPro" id="IPR011990">
    <property type="entry name" value="TPR-like_helical_dom_sf"/>
</dbReference>
<keyword evidence="12" id="KW-0175">Coiled coil</keyword>
<evidence type="ECO:0000256" key="3">
    <source>
        <dbReference type="ARBA" id="ARBA00022490"/>
    </source>
</evidence>
<dbReference type="PROSITE" id="PS50005">
    <property type="entry name" value="TPR"/>
    <property type="match status" value="2"/>
</dbReference>
<dbReference type="PANTHER" id="PTHR46492">
    <property type="entry name" value="DYNEIN ASSEMBLY FACTOR 4, AXONEMAL"/>
    <property type="match status" value="1"/>
</dbReference>
<evidence type="ECO:0000256" key="7">
    <source>
        <dbReference type="ARBA" id="ARBA00023242"/>
    </source>
</evidence>
<comment type="caution">
    <text evidence="14">The sequence shown here is derived from an EMBL/GenBank/DDBJ whole genome shotgun (WGS) entry which is preliminary data.</text>
</comment>
<dbReference type="FunFam" id="1.25.40.10:FF:000176">
    <property type="entry name" value="dynein assembly factor 4, axonemal isoform X1"/>
    <property type="match status" value="1"/>
</dbReference>
<evidence type="ECO:0000256" key="10">
    <source>
        <dbReference type="ARBA" id="ARBA00024430"/>
    </source>
</evidence>
<keyword evidence="6" id="KW-0524">Neurogenesis</keyword>
<evidence type="ECO:0000256" key="5">
    <source>
        <dbReference type="ARBA" id="ARBA00022803"/>
    </source>
</evidence>
<feature type="domain" description="CS" evidence="13">
    <location>
        <begin position="3"/>
        <end position="87"/>
    </location>
</feature>
<dbReference type="GO" id="GO:0043005">
    <property type="term" value="C:neuron projection"/>
    <property type="evidence" value="ECO:0007669"/>
    <property type="project" value="UniProtKB-SubCell"/>
</dbReference>
<evidence type="ECO:0000256" key="12">
    <source>
        <dbReference type="SAM" id="Coils"/>
    </source>
</evidence>
<dbReference type="GO" id="GO:0003341">
    <property type="term" value="P:cilium movement"/>
    <property type="evidence" value="ECO:0007669"/>
    <property type="project" value="InterPro"/>
</dbReference>
<feature type="repeat" description="TPR" evidence="11">
    <location>
        <begin position="266"/>
        <end position="299"/>
    </location>
</feature>
<evidence type="ECO:0000256" key="1">
    <source>
        <dbReference type="ARBA" id="ARBA00004123"/>
    </source>
</evidence>
<evidence type="ECO:0000313" key="15">
    <source>
        <dbReference type="Proteomes" id="UP000549394"/>
    </source>
</evidence>
<dbReference type="SUPFAM" id="SSF49764">
    <property type="entry name" value="HSP20-like chaperones"/>
    <property type="match status" value="1"/>
</dbReference>
<dbReference type="CDD" id="cd06469">
    <property type="entry name" value="p23_DYX1C1_like"/>
    <property type="match status" value="1"/>
</dbReference>
<dbReference type="InterPro" id="IPR052004">
    <property type="entry name" value="Dynein_assembly_factor_4"/>
</dbReference>
<dbReference type="EMBL" id="CAJFCJ010000016">
    <property type="protein sequence ID" value="CAD5122104.1"/>
    <property type="molecule type" value="Genomic_DNA"/>
</dbReference>
<dbReference type="GO" id="GO:0036158">
    <property type="term" value="P:outer dynein arm assembly"/>
    <property type="evidence" value="ECO:0007669"/>
    <property type="project" value="TreeGrafter"/>
</dbReference>
<keyword evidence="5 11" id="KW-0802">TPR repeat</keyword>
<dbReference type="Pfam" id="PF04969">
    <property type="entry name" value="CS"/>
    <property type="match status" value="1"/>
</dbReference>
<dbReference type="Proteomes" id="UP000549394">
    <property type="component" value="Unassembled WGS sequence"/>
</dbReference>
<comment type="subcellular location">
    <subcellularLocation>
        <location evidence="2">Cell projection</location>
        <location evidence="2">Neuron projection</location>
    </subcellularLocation>
    <subcellularLocation>
        <location evidence="9">Dynein axonemal particle</location>
    </subcellularLocation>
    <subcellularLocation>
        <location evidence="1">Nucleus</location>
    </subcellularLocation>
</comment>
<gene>
    <name evidence="14" type="ORF">DGYR_LOCUS9955</name>
</gene>
<organism evidence="14 15">
    <name type="scientific">Dimorphilus gyrociliatus</name>
    <dbReference type="NCBI Taxonomy" id="2664684"/>
    <lineage>
        <taxon>Eukaryota</taxon>
        <taxon>Metazoa</taxon>
        <taxon>Spiralia</taxon>
        <taxon>Lophotrochozoa</taxon>
        <taxon>Annelida</taxon>
        <taxon>Polychaeta</taxon>
        <taxon>Polychaeta incertae sedis</taxon>
        <taxon>Dinophilidae</taxon>
        <taxon>Dimorphilus</taxon>
    </lineage>
</organism>
<keyword evidence="4" id="KW-0677">Repeat</keyword>
<dbReference type="Gene3D" id="1.25.40.10">
    <property type="entry name" value="Tetratricopeptide repeat domain"/>
    <property type="match status" value="1"/>
</dbReference>
<dbReference type="AlphaFoldDB" id="A0A7I8W5N3"/>
<sequence>MPVIIKDYSWREDDSHVYITLPLKGTKANKVDIFSTNFYLKASYPPYLCEFFLQKPVKDEESSTKIGDGVIFFKLEKEIPEIWESLQIDNLDDKSYLRQLRDEAIKFSQERAIRKKKEQEEKKRETDKLAVSEQMNIEQQERERIEKIKTSEKERAFEELEKFKLAQEEMEEQRRLLDEHTQKYSKKEPFTFNVQPKSTKIFDEQEKKQPLRETGTINVSFTKRVFPTAARESQLKEEEEWLEKQNEAKKRIELEDEDLTEEDKNPEYLREKANNFFKVGDFQSAIAVLSHAIRLNPKLPSLYSNRAACHLKVRNLFKCLEDSSRALELLTPPVNQNAESRLKAHVRRGTAFCELECYVEALQDYEAALKIAPENNKLLKDAENIRKIIQCSTE</sequence>
<keyword evidence="7" id="KW-0539">Nucleus</keyword>
<proteinExistence type="predicted"/>
<evidence type="ECO:0000259" key="13">
    <source>
        <dbReference type="PROSITE" id="PS51203"/>
    </source>
</evidence>
<keyword evidence="15" id="KW-1185">Reference proteome</keyword>
<evidence type="ECO:0000256" key="11">
    <source>
        <dbReference type="PROSITE-ProRule" id="PRU00339"/>
    </source>
</evidence>